<dbReference type="InterPro" id="IPR049174">
    <property type="entry name" value="Beta-AFase-like"/>
</dbReference>
<dbReference type="PANTHER" id="PTHR43465">
    <property type="entry name" value="DUF1680 DOMAIN PROTEIN (AFU_ORTHOLOGUE AFUA_1G08910)"/>
    <property type="match status" value="1"/>
</dbReference>
<dbReference type="Pfam" id="PF20736">
    <property type="entry name" value="Glyco_hydro127M"/>
    <property type="match status" value="1"/>
</dbReference>
<dbReference type="HOGENOM" id="CLU_013148_1_0_0"/>
<dbReference type="Pfam" id="PF07944">
    <property type="entry name" value="Beta-AFase-like_GH127_cat"/>
    <property type="match status" value="1"/>
</dbReference>
<evidence type="ECO:0008006" key="6">
    <source>
        <dbReference type="Google" id="ProtNLM"/>
    </source>
</evidence>
<feature type="domain" description="Non-reducing end beta-L-arabinofuranosidase-like GH127 middle" evidence="2">
    <location>
        <begin position="418"/>
        <end position="510"/>
    </location>
</feature>
<dbReference type="eggNOG" id="COG3533">
    <property type="taxonomic scope" value="Bacteria"/>
</dbReference>
<proteinExistence type="predicted"/>
<dbReference type="RefSeq" id="WP_012875076.1">
    <property type="nucleotide sequence ID" value="NC_013525.1"/>
</dbReference>
<dbReference type="KEGG" id="ttr:Tter_1126"/>
<dbReference type="EMBL" id="CP001825">
    <property type="protein sequence ID" value="ACZ42041.1"/>
    <property type="molecule type" value="Genomic_DNA"/>
</dbReference>
<dbReference type="AlphaFoldDB" id="D1CB76"/>
<evidence type="ECO:0000259" key="3">
    <source>
        <dbReference type="Pfam" id="PF20737"/>
    </source>
</evidence>
<gene>
    <name evidence="4" type="ordered locus">Tter_1126</name>
</gene>
<dbReference type="STRING" id="525904.Tter_1126"/>
<dbReference type="SUPFAM" id="SSF48208">
    <property type="entry name" value="Six-hairpin glycosidases"/>
    <property type="match status" value="1"/>
</dbReference>
<dbReference type="PANTHER" id="PTHR43465:SF2">
    <property type="entry name" value="DUF1680 DOMAIN PROTEIN (AFU_ORTHOLOGUE AFUA_1G08910)"/>
    <property type="match status" value="1"/>
</dbReference>
<accession>D1CB76</accession>
<dbReference type="Proteomes" id="UP000000323">
    <property type="component" value="Chromosome 1"/>
</dbReference>
<feature type="domain" description="Non-reducing end beta-L-arabinofuranosidase-like GH127 catalytic" evidence="1">
    <location>
        <begin position="28"/>
        <end position="407"/>
    </location>
</feature>
<feature type="domain" description="Non-reducing end beta-L-arabinofuranosidase-like GH127 C-terminal" evidence="3">
    <location>
        <begin position="513"/>
        <end position="626"/>
    </location>
</feature>
<evidence type="ECO:0000313" key="4">
    <source>
        <dbReference type="EMBL" id="ACZ42041.1"/>
    </source>
</evidence>
<dbReference type="Pfam" id="PF20737">
    <property type="entry name" value="Glyco_hydro127C"/>
    <property type="match status" value="1"/>
</dbReference>
<dbReference type="InterPro" id="IPR008928">
    <property type="entry name" value="6-hairpin_glycosidase_sf"/>
</dbReference>
<reference evidence="5" key="1">
    <citation type="journal article" date="2010" name="Stand. Genomic Sci.">
        <title>Complete genome sequence of 'Thermobaculum terrenum' type strain (YNP1).</title>
        <authorList>
            <person name="Kiss H."/>
            <person name="Cleland D."/>
            <person name="Lapidus A."/>
            <person name="Lucas S."/>
            <person name="Glavina Del Rio T."/>
            <person name="Nolan M."/>
            <person name="Tice H."/>
            <person name="Han C."/>
            <person name="Goodwin L."/>
            <person name="Pitluck S."/>
            <person name="Liolios K."/>
            <person name="Ivanova N."/>
            <person name="Mavromatis K."/>
            <person name="Ovchinnikova G."/>
            <person name="Pati A."/>
            <person name="Chen A."/>
            <person name="Palaniappan K."/>
            <person name="Land M."/>
            <person name="Hauser L."/>
            <person name="Chang Y."/>
            <person name="Jeffries C."/>
            <person name="Lu M."/>
            <person name="Brettin T."/>
            <person name="Detter J."/>
            <person name="Goker M."/>
            <person name="Tindall B."/>
            <person name="Beck B."/>
            <person name="McDermott T."/>
            <person name="Woyke T."/>
            <person name="Bristow J."/>
            <person name="Eisen J."/>
            <person name="Markowitz V."/>
            <person name="Hugenholtz P."/>
            <person name="Kyrpides N."/>
            <person name="Klenk H."/>
            <person name="Cheng J."/>
        </authorList>
    </citation>
    <scope>NUCLEOTIDE SEQUENCE [LARGE SCALE GENOMIC DNA]</scope>
    <source>
        <strain evidence="5">ATCC BAA-798 / YNP1</strain>
    </source>
</reference>
<protein>
    <recommendedName>
        <fullName evidence="6">Glycoside hydrolase family 127 protein</fullName>
    </recommendedName>
</protein>
<evidence type="ECO:0000259" key="2">
    <source>
        <dbReference type="Pfam" id="PF20736"/>
    </source>
</evidence>
<dbReference type="InterPro" id="IPR049046">
    <property type="entry name" value="Beta-AFase-like_GH127_middle"/>
</dbReference>
<dbReference type="GO" id="GO:0005975">
    <property type="term" value="P:carbohydrate metabolic process"/>
    <property type="evidence" value="ECO:0007669"/>
    <property type="project" value="InterPro"/>
</dbReference>
<sequence>MDKISKVVVDTSNSQHAKLRPVPIDSTKLQQGFWQEKLKVTKTVTITTQYEQIEATGRLDNFRRVAGKKDVPFQGRYYNDSDVYKWMEAVSWSLAYDYDPDLDSLLDRVIEDVAGAQWADGYINTYFSLERADQRWTNFDLHEMYCGGHLIQAAVAHYRATGKTTLLDVALRFADHLCDTFGPSSKHGRDGTDGHPEIEMALVELYRTTGNNRYLEQAKYFVDVRGHGILGSAYGHMGSEYHQDHKPFREMREIVGHAVRALYLNCGSTDIELEQHDEGIRQSLHALWKDMTTRKMYVTGGLGSRYEGESFGSPYELPNARAYCETCAAIASIMWNWRLLLLEGDPKYADLIEHTLYNAVLPSIAQSGDKYFYENPLADYYALHTRSEWFECACCPPNIARLIASLPGYLYSTANKAVWIHQYVPSINRVQIEGEDELEFAVETNYPWEDEIRIKILTNMHCTLNLRIPSWSQSSEITLPNNEHLQAAGGNYFTIERHWNAGDLLTLRLDLSPQRMYAHPYVDEDVQKVVFTRGPIVFCFEDVDNKGLDPRDVLIPENAQVADFPHSYFQGVRALHIQSMQRHLIQPQTLYSREIYKYDVVPQECVLIPYFLWNNRGKSRMSVWLNRI</sequence>
<dbReference type="Gene3D" id="1.50.10.20">
    <property type="match status" value="1"/>
</dbReference>
<name>D1CB76_THET1</name>
<evidence type="ECO:0000313" key="5">
    <source>
        <dbReference type="Proteomes" id="UP000000323"/>
    </source>
</evidence>
<dbReference type="OrthoDB" id="9757939at2"/>
<dbReference type="InterPro" id="IPR049049">
    <property type="entry name" value="Beta-AFase-like_GH127_C"/>
</dbReference>
<organism evidence="4 5">
    <name type="scientific">Thermobaculum terrenum (strain ATCC BAA-798 / CCMEE 7001 / YNP1)</name>
    <dbReference type="NCBI Taxonomy" id="525904"/>
    <lineage>
        <taxon>Bacteria</taxon>
        <taxon>Bacillati</taxon>
        <taxon>Chloroflexota</taxon>
        <taxon>Chloroflexia</taxon>
        <taxon>Candidatus Thermobaculales</taxon>
        <taxon>Candidatus Thermobaculaceae</taxon>
        <taxon>Thermobaculum</taxon>
    </lineage>
</organism>
<keyword evidence="5" id="KW-1185">Reference proteome</keyword>
<dbReference type="InterPro" id="IPR012878">
    <property type="entry name" value="Beta-AFase-like_GH127_cat"/>
</dbReference>
<evidence type="ECO:0000259" key="1">
    <source>
        <dbReference type="Pfam" id="PF07944"/>
    </source>
</evidence>